<feature type="region of interest" description="Disordered" evidence="1">
    <location>
        <begin position="190"/>
        <end position="260"/>
    </location>
</feature>
<sequence length="291" mass="32843">MSRPSTAGARGVAADTGEKDLGETAKKIVYTYPLVRHSDMSEEMKNETMELVSTACEKHSNNNEAAFRPPSPRRTRRASTRRRTTSVQETSPTLDRARIRRSYARTSKKENTQPGSIVLPTTPETKRRLPSTFAPSSSIAVSNHPSTREQSPVASDNESIADMTRSFNPIVASTPERETEENFRRRLPERLGAPASALPSPIPEKNGQLRPQVPNLFSQELSSEPLRDKKNQTAPLLKERRRHMSTSSARSYKSREHKKTKKEILEEEFNSWAHAINEEFSEIESMELVLE</sequence>
<dbReference type="GO" id="GO:0007017">
    <property type="term" value="P:microtubule-based process"/>
    <property type="evidence" value="ECO:0007669"/>
    <property type="project" value="InterPro"/>
</dbReference>
<accession>A0A7R8WAP1</accession>
<dbReference type="AlphaFoldDB" id="A0A7R8WAP1"/>
<organism evidence="2">
    <name type="scientific">Cyprideis torosa</name>
    <dbReference type="NCBI Taxonomy" id="163714"/>
    <lineage>
        <taxon>Eukaryota</taxon>
        <taxon>Metazoa</taxon>
        <taxon>Ecdysozoa</taxon>
        <taxon>Arthropoda</taxon>
        <taxon>Crustacea</taxon>
        <taxon>Oligostraca</taxon>
        <taxon>Ostracoda</taxon>
        <taxon>Podocopa</taxon>
        <taxon>Podocopida</taxon>
        <taxon>Cytherocopina</taxon>
        <taxon>Cytheroidea</taxon>
        <taxon>Cytherideidae</taxon>
        <taxon>Cyprideis</taxon>
    </lineage>
</organism>
<protein>
    <submittedName>
        <fullName evidence="2">Uncharacterized protein</fullName>
    </submittedName>
</protein>
<proteinExistence type="predicted"/>
<dbReference type="EMBL" id="OB661387">
    <property type="protein sequence ID" value="CAD7228105.1"/>
    <property type="molecule type" value="Genomic_DNA"/>
</dbReference>
<name>A0A7R8WAP1_9CRUS</name>
<dbReference type="SUPFAM" id="SSF54648">
    <property type="entry name" value="DLC"/>
    <property type="match status" value="1"/>
</dbReference>
<dbReference type="InterPro" id="IPR037177">
    <property type="entry name" value="DLC_sf"/>
</dbReference>
<evidence type="ECO:0000313" key="2">
    <source>
        <dbReference type="EMBL" id="CAD7228105.1"/>
    </source>
</evidence>
<evidence type="ECO:0000256" key="1">
    <source>
        <dbReference type="SAM" id="MobiDB-lite"/>
    </source>
</evidence>
<feature type="region of interest" description="Disordered" evidence="1">
    <location>
        <begin position="55"/>
        <end position="160"/>
    </location>
</feature>
<feature type="compositionally biased region" description="Polar residues" evidence="1">
    <location>
        <begin position="133"/>
        <end position="158"/>
    </location>
</feature>
<feature type="compositionally biased region" description="Basic residues" evidence="1">
    <location>
        <begin position="71"/>
        <end position="84"/>
    </location>
</feature>
<dbReference type="OrthoDB" id="6506078at2759"/>
<reference evidence="2" key="1">
    <citation type="submission" date="2020-11" db="EMBL/GenBank/DDBJ databases">
        <authorList>
            <person name="Tran Van P."/>
        </authorList>
    </citation>
    <scope>NUCLEOTIDE SEQUENCE</scope>
</reference>
<gene>
    <name evidence="2" type="ORF">CTOB1V02_LOCUS5994</name>
</gene>
<dbReference type="GO" id="GO:0030286">
    <property type="term" value="C:dynein complex"/>
    <property type="evidence" value="ECO:0007669"/>
    <property type="project" value="InterPro"/>
</dbReference>